<dbReference type="PANTHER" id="PTHR31741">
    <property type="entry name" value="OS02G0726500 PROTEIN-RELATED"/>
    <property type="match status" value="1"/>
</dbReference>
<name>A0A1Y1HYX5_KLENI</name>
<keyword evidence="8" id="KW-0294">Fucose metabolism</keyword>
<evidence type="ECO:0000256" key="11">
    <source>
        <dbReference type="SAM" id="MobiDB-lite"/>
    </source>
</evidence>
<keyword evidence="7" id="KW-0325">Glycoprotein</keyword>
<comment type="similarity">
    <text evidence="2">Belongs to the glycosyltransferase GT106 family.</text>
</comment>
<dbReference type="EMBL" id="DF237095">
    <property type="protein sequence ID" value="GAQ83393.1"/>
    <property type="molecule type" value="Genomic_DNA"/>
</dbReference>
<evidence type="ECO:0000256" key="2">
    <source>
        <dbReference type="ARBA" id="ARBA00007737"/>
    </source>
</evidence>
<gene>
    <name evidence="12" type="ORF">KFL_001460180</name>
</gene>
<accession>A0A1Y1HYX5</accession>
<dbReference type="GO" id="GO:0016757">
    <property type="term" value="F:glycosyltransferase activity"/>
    <property type="evidence" value="ECO:0007669"/>
    <property type="project" value="UniProtKB-KW"/>
</dbReference>
<keyword evidence="4" id="KW-0812">Transmembrane</keyword>
<evidence type="ECO:0000256" key="4">
    <source>
        <dbReference type="ARBA" id="ARBA00022692"/>
    </source>
</evidence>
<evidence type="ECO:0000256" key="5">
    <source>
        <dbReference type="ARBA" id="ARBA00022989"/>
    </source>
</evidence>
<evidence type="ECO:0000313" key="12">
    <source>
        <dbReference type="EMBL" id="GAQ83393.1"/>
    </source>
</evidence>
<protein>
    <recommendedName>
        <fullName evidence="10">O-fucosyltransferase family protein</fullName>
    </recommendedName>
</protein>
<sequence>MGAVSGRVWEPGGGHLSVPDSPALESSTTNPKAAATRVLSAGAFGRNDWTVKEALVSPDSDTLENESLQLIRTKGVAGETGTSLDERHDRTGGEENVALGQLDVRVGALEREKKLGTGNVLDDLPPEAWEPCHWCRNESVGGGFSFSSQEATCPGREADANGQPYRIRGFIIPETTGGLNQIRRYICNAVGLAHLLHAALVLPRLQADVFWKDGGAFEDVFDVDHFIGRLRGVVPVVRELPKILQGLPPTEIKVSRFDKPSDYVRWVLPVLQRRAVIKLRARFGGEYEPGFDHFEQARCRACFGAFKFVDHVAETGELLLARMREKGRFAALHLRFEPDMVAFSRCDYPDLLPASADVLQSIRSTSRKFNKRKQVEAAELRRQGLCPLTPAETAKVFLALGIPTELPVYLATGDFLEPEGLTSVYRNTFRKSDLLTKAELEPYGGRANLLVALDFYVATRSDYFLATFYSNVEQMVVSDRTLSGRRHSLILNRTAVAEAPAHEGEWPTFKAMMLRSHLGEQVTVQAGQVPEKLPYCMCPKRTSSEGAR</sequence>
<dbReference type="Proteomes" id="UP000054558">
    <property type="component" value="Unassembled WGS sequence"/>
</dbReference>
<evidence type="ECO:0000256" key="10">
    <source>
        <dbReference type="ARBA" id="ARBA00030350"/>
    </source>
</evidence>
<evidence type="ECO:0000256" key="9">
    <source>
        <dbReference type="ARBA" id="ARBA00023277"/>
    </source>
</evidence>
<dbReference type="OrthoDB" id="1718146at2759"/>
<dbReference type="OMA" id="ARCHACF"/>
<keyword evidence="12" id="KW-0328">Glycosyltransferase</keyword>
<keyword evidence="3 12" id="KW-0808">Transferase</keyword>
<dbReference type="InterPro" id="IPR019378">
    <property type="entry name" value="GDP-Fuc_O-FucTrfase"/>
</dbReference>
<proteinExistence type="inferred from homology"/>
<comment type="subcellular location">
    <subcellularLocation>
        <location evidence="1">Membrane</location>
    </subcellularLocation>
</comment>
<feature type="region of interest" description="Disordered" evidence="11">
    <location>
        <begin position="1"/>
        <end position="31"/>
    </location>
</feature>
<keyword evidence="5" id="KW-1133">Transmembrane helix</keyword>
<dbReference type="Pfam" id="PF10250">
    <property type="entry name" value="O-FucT"/>
    <property type="match status" value="1"/>
</dbReference>
<evidence type="ECO:0000313" key="13">
    <source>
        <dbReference type="Proteomes" id="UP000054558"/>
    </source>
</evidence>
<reference evidence="12 13" key="1">
    <citation type="journal article" date="2014" name="Nat. Commun.">
        <title>Klebsormidium flaccidum genome reveals primary factors for plant terrestrial adaptation.</title>
        <authorList>
            <person name="Hori K."/>
            <person name="Maruyama F."/>
            <person name="Fujisawa T."/>
            <person name="Togashi T."/>
            <person name="Yamamoto N."/>
            <person name="Seo M."/>
            <person name="Sato S."/>
            <person name="Yamada T."/>
            <person name="Mori H."/>
            <person name="Tajima N."/>
            <person name="Moriyama T."/>
            <person name="Ikeuchi M."/>
            <person name="Watanabe M."/>
            <person name="Wada H."/>
            <person name="Kobayashi K."/>
            <person name="Saito M."/>
            <person name="Masuda T."/>
            <person name="Sasaki-Sekimoto Y."/>
            <person name="Mashiguchi K."/>
            <person name="Awai K."/>
            <person name="Shimojima M."/>
            <person name="Masuda S."/>
            <person name="Iwai M."/>
            <person name="Nobusawa T."/>
            <person name="Narise T."/>
            <person name="Kondo S."/>
            <person name="Saito H."/>
            <person name="Sato R."/>
            <person name="Murakawa M."/>
            <person name="Ihara Y."/>
            <person name="Oshima-Yamada Y."/>
            <person name="Ohtaka K."/>
            <person name="Satoh M."/>
            <person name="Sonobe K."/>
            <person name="Ishii M."/>
            <person name="Ohtani R."/>
            <person name="Kanamori-Sato M."/>
            <person name="Honoki R."/>
            <person name="Miyazaki D."/>
            <person name="Mochizuki H."/>
            <person name="Umetsu J."/>
            <person name="Higashi K."/>
            <person name="Shibata D."/>
            <person name="Kamiya Y."/>
            <person name="Sato N."/>
            <person name="Nakamura Y."/>
            <person name="Tabata S."/>
            <person name="Ida S."/>
            <person name="Kurokawa K."/>
            <person name="Ohta H."/>
        </authorList>
    </citation>
    <scope>NUCLEOTIDE SEQUENCE [LARGE SCALE GENOMIC DNA]</scope>
    <source>
        <strain evidence="12 13">NIES-2285</strain>
    </source>
</reference>
<organism evidence="12 13">
    <name type="scientific">Klebsormidium nitens</name>
    <name type="common">Green alga</name>
    <name type="synonym">Ulothrix nitens</name>
    <dbReference type="NCBI Taxonomy" id="105231"/>
    <lineage>
        <taxon>Eukaryota</taxon>
        <taxon>Viridiplantae</taxon>
        <taxon>Streptophyta</taxon>
        <taxon>Klebsormidiophyceae</taxon>
        <taxon>Klebsormidiales</taxon>
        <taxon>Klebsormidiaceae</taxon>
        <taxon>Klebsormidium</taxon>
    </lineage>
</organism>
<dbReference type="GO" id="GO:0006004">
    <property type="term" value="P:fucose metabolic process"/>
    <property type="evidence" value="ECO:0007669"/>
    <property type="project" value="UniProtKB-KW"/>
</dbReference>
<dbReference type="GO" id="GO:0016020">
    <property type="term" value="C:membrane"/>
    <property type="evidence" value="ECO:0007669"/>
    <property type="project" value="UniProtKB-SubCell"/>
</dbReference>
<evidence type="ECO:0000256" key="7">
    <source>
        <dbReference type="ARBA" id="ARBA00023180"/>
    </source>
</evidence>
<evidence type="ECO:0000256" key="8">
    <source>
        <dbReference type="ARBA" id="ARBA00023253"/>
    </source>
</evidence>
<dbReference type="PANTHER" id="PTHR31741:SF2">
    <property type="entry name" value="O-FUCOSYLTRANSFERASE 13"/>
    <property type="match status" value="1"/>
</dbReference>
<keyword evidence="13" id="KW-1185">Reference proteome</keyword>
<evidence type="ECO:0000256" key="6">
    <source>
        <dbReference type="ARBA" id="ARBA00023136"/>
    </source>
</evidence>
<keyword evidence="9" id="KW-0119">Carbohydrate metabolism</keyword>
<dbReference type="GO" id="GO:0005737">
    <property type="term" value="C:cytoplasm"/>
    <property type="evidence" value="ECO:0000318"/>
    <property type="project" value="GO_Central"/>
</dbReference>
<dbReference type="AlphaFoldDB" id="A0A1Y1HYX5"/>
<keyword evidence="6" id="KW-0472">Membrane</keyword>
<evidence type="ECO:0000256" key="1">
    <source>
        <dbReference type="ARBA" id="ARBA00004370"/>
    </source>
</evidence>
<evidence type="ECO:0000256" key="3">
    <source>
        <dbReference type="ARBA" id="ARBA00022679"/>
    </source>
</evidence>